<dbReference type="PANTHER" id="PTHR11709:SF245">
    <property type="entry name" value="SKU5 SIMILAR 16"/>
    <property type="match status" value="1"/>
</dbReference>
<reference evidence="3" key="1">
    <citation type="submission" date="2012-05" db="EMBL/GenBank/DDBJ databases">
        <authorList>
            <person name="Krishnakumar V."/>
            <person name="Cheung F."/>
            <person name="Xiao Y."/>
            <person name="Chan A."/>
            <person name="Moskal W.A."/>
            <person name="Town C.D."/>
        </authorList>
    </citation>
    <scope>NUCLEOTIDE SEQUENCE</scope>
</reference>
<accession>I3S611</accession>
<comment type="similarity">
    <text evidence="1">Belongs to the multicopper oxidase family.</text>
</comment>
<dbReference type="AlphaFoldDB" id="I3S611"/>
<evidence type="ECO:0000256" key="1">
    <source>
        <dbReference type="ARBA" id="ARBA00010609"/>
    </source>
</evidence>
<sequence>MDGSSFYVVGYDIGIWTPDLRKNYNLADAVSRHTVQVYPNSWSAILVSLDNKGMWNLRSAIWENRYLGQELYLRVWNDERSLFTENSIPLNALMCGRAKHVPRLKP</sequence>
<dbReference type="EMBL" id="BT135908">
    <property type="protein sequence ID" value="AFK35703.1"/>
    <property type="molecule type" value="mRNA"/>
</dbReference>
<dbReference type="InterPro" id="IPR045087">
    <property type="entry name" value="Cu-oxidase_fam"/>
</dbReference>
<dbReference type="Pfam" id="PF07731">
    <property type="entry name" value="Cu-oxidase_2"/>
    <property type="match status" value="1"/>
</dbReference>
<dbReference type="PANTHER" id="PTHR11709">
    <property type="entry name" value="MULTI-COPPER OXIDASE"/>
    <property type="match status" value="1"/>
</dbReference>
<dbReference type="GO" id="GO:0016491">
    <property type="term" value="F:oxidoreductase activity"/>
    <property type="evidence" value="ECO:0007669"/>
    <property type="project" value="InterPro"/>
</dbReference>
<proteinExistence type="evidence at transcript level"/>
<protein>
    <recommendedName>
        <fullName evidence="2">Plastocyanin-like domain-containing protein</fullName>
    </recommendedName>
</protein>
<dbReference type="InterPro" id="IPR008972">
    <property type="entry name" value="Cupredoxin"/>
</dbReference>
<evidence type="ECO:0000313" key="3">
    <source>
        <dbReference type="EMBL" id="AFK35703.1"/>
    </source>
</evidence>
<dbReference type="InterPro" id="IPR011706">
    <property type="entry name" value="Cu-oxidase_C"/>
</dbReference>
<organism evidence="3">
    <name type="scientific">Lotus japonicus</name>
    <name type="common">Lotus corniculatus var. japonicus</name>
    <dbReference type="NCBI Taxonomy" id="34305"/>
    <lineage>
        <taxon>Eukaryota</taxon>
        <taxon>Viridiplantae</taxon>
        <taxon>Streptophyta</taxon>
        <taxon>Embryophyta</taxon>
        <taxon>Tracheophyta</taxon>
        <taxon>Spermatophyta</taxon>
        <taxon>Magnoliopsida</taxon>
        <taxon>eudicotyledons</taxon>
        <taxon>Gunneridae</taxon>
        <taxon>Pentapetalae</taxon>
        <taxon>rosids</taxon>
        <taxon>fabids</taxon>
        <taxon>Fabales</taxon>
        <taxon>Fabaceae</taxon>
        <taxon>Papilionoideae</taxon>
        <taxon>50 kb inversion clade</taxon>
        <taxon>NPAAA clade</taxon>
        <taxon>Hologalegina</taxon>
        <taxon>robinioid clade</taxon>
        <taxon>Loteae</taxon>
        <taxon>Lotus</taxon>
    </lineage>
</organism>
<dbReference type="GO" id="GO:0005507">
    <property type="term" value="F:copper ion binding"/>
    <property type="evidence" value="ECO:0007669"/>
    <property type="project" value="InterPro"/>
</dbReference>
<name>I3S611_LOTJA</name>
<feature type="domain" description="Plastocyanin-like" evidence="2">
    <location>
        <begin position="1"/>
        <end position="79"/>
    </location>
</feature>
<dbReference type="Gene3D" id="2.60.40.420">
    <property type="entry name" value="Cupredoxins - blue copper proteins"/>
    <property type="match status" value="1"/>
</dbReference>
<dbReference type="SUPFAM" id="SSF49503">
    <property type="entry name" value="Cupredoxins"/>
    <property type="match status" value="1"/>
</dbReference>
<evidence type="ECO:0000259" key="2">
    <source>
        <dbReference type="Pfam" id="PF07731"/>
    </source>
</evidence>